<dbReference type="EMBL" id="LR798320">
    <property type="protein sequence ID" value="CAB5223280.1"/>
    <property type="molecule type" value="Genomic_DNA"/>
</dbReference>
<accession>A0A6J7WZW8</accession>
<reference evidence="1" key="1">
    <citation type="submission" date="2020-05" db="EMBL/GenBank/DDBJ databases">
        <authorList>
            <person name="Chiriac C."/>
            <person name="Salcher M."/>
            <person name="Ghai R."/>
            <person name="Kavagutti S V."/>
        </authorList>
    </citation>
    <scope>NUCLEOTIDE SEQUENCE</scope>
</reference>
<proteinExistence type="predicted"/>
<organism evidence="1">
    <name type="scientific">uncultured Caudovirales phage</name>
    <dbReference type="NCBI Taxonomy" id="2100421"/>
    <lineage>
        <taxon>Viruses</taxon>
        <taxon>Duplodnaviria</taxon>
        <taxon>Heunggongvirae</taxon>
        <taxon>Uroviricota</taxon>
        <taxon>Caudoviricetes</taxon>
        <taxon>Peduoviridae</taxon>
        <taxon>Maltschvirus</taxon>
        <taxon>Maltschvirus maltsch</taxon>
    </lineage>
</organism>
<sequence>MLQKVLIVANPQGVDAITIGKEGTILKKFFDKALIQFTNEFGELEEWYFLNNEFQNL</sequence>
<evidence type="ECO:0000313" key="1">
    <source>
        <dbReference type="EMBL" id="CAB5223280.1"/>
    </source>
</evidence>
<gene>
    <name evidence="1" type="ORF">UFOVP384_23</name>
</gene>
<protein>
    <submittedName>
        <fullName evidence="1">Uncharacterized protein</fullName>
    </submittedName>
</protein>
<name>A0A6J7WZW8_9CAUD</name>